<dbReference type="SUPFAM" id="SSF53850">
    <property type="entry name" value="Periplasmic binding protein-like II"/>
    <property type="match status" value="1"/>
</dbReference>
<keyword evidence="9" id="KW-1185">Reference proteome</keyword>
<comment type="similarity">
    <text evidence="2 6">Belongs to the PstS family.</text>
</comment>
<keyword evidence="4 6" id="KW-0813">Transport</keyword>
<dbReference type="PIRSF" id="PIRSF002756">
    <property type="entry name" value="PstS"/>
    <property type="match status" value="1"/>
</dbReference>
<evidence type="ECO:0000256" key="4">
    <source>
        <dbReference type="ARBA" id="ARBA00022448"/>
    </source>
</evidence>
<evidence type="ECO:0000313" key="9">
    <source>
        <dbReference type="Proteomes" id="UP000011885"/>
    </source>
</evidence>
<evidence type="ECO:0000256" key="1">
    <source>
        <dbReference type="ARBA" id="ARBA00002841"/>
    </source>
</evidence>
<evidence type="ECO:0000256" key="3">
    <source>
        <dbReference type="ARBA" id="ARBA00011529"/>
    </source>
</evidence>
<dbReference type="NCBIfam" id="TIGR00975">
    <property type="entry name" value="3a0107s03"/>
    <property type="match status" value="1"/>
</dbReference>
<evidence type="ECO:0000259" key="7">
    <source>
        <dbReference type="Pfam" id="PF12849"/>
    </source>
</evidence>
<dbReference type="Pfam" id="PF12849">
    <property type="entry name" value="PBP_like_2"/>
    <property type="match status" value="1"/>
</dbReference>
<dbReference type="GO" id="GO:0043190">
    <property type="term" value="C:ATP-binding cassette (ABC) transporter complex"/>
    <property type="evidence" value="ECO:0007669"/>
    <property type="project" value="InterPro"/>
</dbReference>
<dbReference type="PANTHER" id="PTHR42996">
    <property type="entry name" value="PHOSPHATE-BINDING PROTEIN PSTS"/>
    <property type="match status" value="1"/>
</dbReference>
<dbReference type="InterPro" id="IPR005673">
    <property type="entry name" value="ABC_phos-bd_PstS"/>
</dbReference>
<dbReference type="PANTHER" id="PTHR42996:SF1">
    <property type="entry name" value="PHOSPHATE-BINDING PROTEIN PSTS"/>
    <property type="match status" value="1"/>
</dbReference>
<dbReference type="PATRIC" id="fig|1263870.3.peg.7064"/>
<dbReference type="RefSeq" id="WP_008688988.1">
    <property type="nucleotide sequence ID" value="NZ_ANOH01000466.1"/>
</dbReference>
<comment type="subunit">
    <text evidence="3">The complex is composed of two ATP-binding proteins (PstB), two transmembrane proteins (PstC and PstA) and a solute-binding protein (PstS).</text>
</comment>
<evidence type="ECO:0000313" key="8">
    <source>
        <dbReference type="EMBL" id="EMI51924.1"/>
    </source>
</evidence>
<dbReference type="AlphaFoldDB" id="M5TS96"/>
<dbReference type="Proteomes" id="UP000011885">
    <property type="component" value="Unassembled WGS sequence"/>
</dbReference>
<feature type="domain" description="PBP" evidence="7">
    <location>
        <begin position="78"/>
        <end position="352"/>
    </location>
</feature>
<dbReference type="EMBL" id="ANOH01000466">
    <property type="protein sequence ID" value="EMI51924.1"/>
    <property type="molecule type" value="Genomic_DNA"/>
</dbReference>
<keyword evidence="5 6" id="KW-0592">Phosphate transport</keyword>
<evidence type="ECO:0000256" key="5">
    <source>
        <dbReference type="ARBA" id="ARBA00022592"/>
    </source>
</evidence>
<dbReference type="InterPro" id="IPR050962">
    <property type="entry name" value="Phosphate-bind_PstS"/>
</dbReference>
<sequence length="394" mass="42824">MKVRQMVLYAELMELRIEQFGVEMPAQKHPPVRSKINMSKATSTFVFACMTALFVGCSSSSTSSTGTDGSGGMPGSGETVKLTGSGASFPYPLYDRWFKEYTEQTDGVKIDYQAKGSGAGIKDFINGTTDFGASDAAMKDDEIAQVDKGVQLLPMTAGEVVLAYNLDGVDELKLSREAYVNILLGKITKWNDPAITKTNEGIDLPNMDITVARRADSSGTTYVFTQHLSAVSEDWKNGPGTGKTVVWPDSDKFIAAPKNDGVTATIKQTPGAIGYIEYGYAKLTKIPMVSLENKSGKFIQPSLESGQAALAKVEMPEDLRAWLPDPEGEDAYPIVSYTWLLCYKKYDDPAKAEAIKNAVRYCLTEGQKISDQMGYVPLPENVVEKVSAALDNIQ</sequence>
<proteinExistence type="inferred from homology"/>
<comment type="caution">
    <text evidence="8">The sequence shown here is derived from an EMBL/GenBank/DDBJ whole genome shotgun (WGS) entry which is preliminary data.</text>
</comment>
<dbReference type="Gene3D" id="3.40.190.10">
    <property type="entry name" value="Periplasmic binding protein-like II"/>
    <property type="match status" value="2"/>
</dbReference>
<reference evidence="8 9" key="1">
    <citation type="journal article" date="2013" name="Mar. Genomics">
        <title>Expression of sulfatases in Rhodopirellula baltica and the diversity of sulfatases in the genus Rhodopirellula.</title>
        <authorList>
            <person name="Wegner C.E."/>
            <person name="Richter-Heitmann T."/>
            <person name="Klindworth A."/>
            <person name="Klockow C."/>
            <person name="Richter M."/>
            <person name="Achstetter T."/>
            <person name="Glockner F.O."/>
            <person name="Harder J."/>
        </authorList>
    </citation>
    <scope>NUCLEOTIDE SEQUENCE [LARGE SCALE GENOMIC DNA]</scope>
    <source>
        <strain evidence="8 9">SM41</strain>
    </source>
</reference>
<dbReference type="CDD" id="cd13565">
    <property type="entry name" value="PBP2_PstS"/>
    <property type="match status" value="1"/>
</dbReference>
<dbReference type="InterPro" id="IPR024370">
    <property type="entry name" value="PBP_domain"/>
</dbReference>
<dbReference type="GO" id="GO:0042301">
    <property type="term" value="F:phosphate ion binding"/>
    <property type="evidence" value="ECO:0007669"/>
    <property type="project" value="InterPro"/>
</dbReference>
<accession>M5TS96</accession>
<evidence type="ECO:0000256" key="6">
    <source>
        <dbReference type="PIRNR" id="PIRNR002756"/>
    </source>
</evidence>
<gene>
    <name evidence="8" type="ORF">RSSM_06656</name>
</gene>
<protein>
    <recommendedName>
        <fullName evidence="6">Phosphate-binding protein</fullName>
    </recommendedName>
</protein>
<evidence type="ECO:0000256" key="2">
    <source>
        <dbReference type="ARBA" id="ARBA00008725"/>
    </source>
</evidence>
<dbReference type="GO" id="GO:0035435">
    <property type="term" value="P:phosphate ion transmembrane transport"/>
    <property type="evidence" value="ECO:0007669"/>
    <property type="project" value="InterPro"/>
</dbReference>
<name>M5TS96_9BACT</name>
<organism evidence="8 9">
    <name type="scientific">Rhodopirellula sallentina SM41</name>
    <dbReference type="NCBI Taxonomy" id="1263870"/>
    <lineage>
        <taxon>Bacteria</taxon>
        <taxon>Pseudomonadati</taxon>
        <taxon>Planctomycetota</taxon>
        <taxon>Planctomycetia</taxon>
        <taxon>Pirellulales</taxon>
        <taxon>Pirellulaceae</taxon>
        <taxon>Rhodopirellula</taxon>
    </lineage>
</organism>
<comment type="function">
    <text evidence="1">Part of the ABC transporter complex PstSACB involved in phosphate import.</text>
</comment>